<evidence type="ECO:0000256" key="7">
    <source>
        <dbReference type="RuleBase" id="RU004473"/>
    </source>
</evidence>
<dbReference type="Gene3D" id="3.40.50.720">
    <property type="entry name" value="NAD(P)-binding Rossmann-like Domain"/>
    <property type="match status" value="1"/>
</dbReference>
<dbReference type="PANTHER" id="PTHR43000">
    <property type="entry name" value="DTDP-D-GLUCOSE 4,6-DEHYDRATASE-RELATED"/>
    <property type="match status" value="1"/>
</dbReference>
<evidence type="ECO:0000256" key="2">
    <source>
        <dbReference type="ARBA" id="ARBA00001911"/>
    </source>
</evidence>
<accession>A0A4R5UN13</accession>
<evidence type="ECO:0000313" key="9">
    <source>
        <dbReference type="EMBL" id="TDK39148.1"/>
    </source>
</evidence>
<protein>
    <recommendedName>
        <fullName evidence="4 7">dTDP-glucose 4,6-dehydratase</fullName>
        <ecNumber evidence="4 7">4.2.1.46</ecNumber>
    </recommendedName>
</protein>
<comment type="caution">
    <text evidence="9">The sequence shown here is derived from an EMBL/GenBank/DDBJ whole genome shotgun (WGS) entry which is preliminary data.</text>
</comment>
<comment type="similarity">
    <text evidence="3 7">Belongs to the NAD(P)-dependent epimerase/dehydratase family. dTDP-glucose dehydratase subfamily.</text>
</comment>
<dbReference type="GO" id="GO:0009225">
    <property type="term" value="P:nucleotide-sugar metabolic process"/>
    <property type="evidence" value="ECO:0007669"/>
    <property type="project" value="InterPro"/>
</dbReference>
<dbReference type="Gene3D" id="3.90.25.10">
    <property type="entry name" value="UDP-galactose 4-epimerase, domain 1"/>
    <property type="match status" value="1"/>
</dbReference>
<evidence type="ECO:0000256" key="1">
    <source>
        <dbReference type="ARBA" id="ARBA00001539"/>
    </source>
</evidence>
<feature type="domain" description="NAD(P)-binding" evidence="8">
    <location>
        <begin position="4"/>
        <end position="321"/>
    </location>
</feature>
<reference evidence="9 10" key="1">
    <citation type="submission" date="2019-03" db="EMBL/GenBank/DDBJ databases">
        <title>Rhizobium sp. nov., an bacterium isolated from biocrust in Mu Us Desert.</title>
        <authorList>
            <person name="Lixiong L."/>
        </authorList>
    </citation>
    <scope>NUCLEOTIDE SEQUENCE [LARGE SCALE GENOMIC DNA]</scope>
    <source>
        <strain evidence="9 10">SPY-1</strain>
    </source>
</reference>
<dbReference type="NCBIfam" id="TIGR01181">
    <property type="entry name" value="dTDP_gluc_dehyt"/>
    <property type="match status" value="1"/>
</dbReference>
<dbReference type="EC" id="4.2.1.46" evidence="4 7"/>
<dbReference type="InterPro" id="IPR005888">
    <property type="entry name" value="dTDP_Gluc_deHydtase"/>
</dbReference>
<evidence type="ECO:0000256" key="5">
    <source>
        <dbReference type="ARBA" id="ARBA00023027"/>
    </source>
</evidence>
<evidence type="ECO:0000313" key="10">
    <source>
        <dbReference type="Proteomes" id="UP000295238"/>
    </source>
</evidence>
<dbReference type="Proteomes" id="UP000295238">
    <property type="component" value="Unassembled WGS sequence"/>
</dbReference>
<dbReference type="Pfam" id="PF16363">
    <property type="entry name" value="GDP_Man_Dehyd"/>
    <property type="match status" value="1"/>
</dbReference>
<dbReference type="GO" id="GO:0008460">
    <property type="term" value="F:dTDP-glucose 4,6-dehydratase activity"/>
    <property type="evidence" value="ECO:0007669"/>
    <property type="project" value="UniProtKB-EC"/>
</dbReference>
<evidence type="ECO:0000259" key="8">
    <source>
        <dbReference type="Pfam" id="PF16363"/>
    </source>
</evidence>
<organism evidence="9 10">
    <name type="scientific">Rhizobium deserti</name>
    <dbReference type="NCBI Taxonomy" id="2547961"/>
    <lineage>
        <taxon>Bacteria</taxon>
        <taxon>Pseudomonadati</taxon>
        <taxon>Pseudomonadota</taxon>
        <taxon>Alphaproteobacteria</taxon>
        <taxon>Hyphomicrobiales</taxon>
        <taxon>Rhizobiaceae</taxon>
        <taxon>Rhizobium/Agrobacterium group</taxon>
        <taxon>Rhizobium</taxon>
    </lineage>
</organism>
<comment type="catalytic activity">
    <reaction evidence="1 7">
        <text>dTDP-alpha-D-glucose = dTDP-4-dehydro-6-deoxy-alpha-D-glucose + H2O</text>
        <dbReference type="Rhea" id="RHEA:17221"/>
        <dbReference type="ChEBI" id="CHEBI:15377"/>
        <dbReference type="ChEBI" id="CHEBI:57477"/>
        <dbReference type="ChEBI" id="CHEBI:57649"/>
        <dbReference type="EC" id="4.2.1.46"/>
    </reaction>
</comment>
<dbReference type="SUPFAM" id="SSF51735">
    <property type="entry name" value="NAD(P)-binding Rossmann-fold domains"/>
    <property type="match status" value="1"/>
</dbReference>
<evidence type="ECO:0000256" key="4">
    <source>
        <dbReference type="ARBA" id="ARBA00011990"/>
    </source>
</evidence>
<keyword evidence="6 7" id="KW-0456">Lyase</keyword>
<evidence type="ECO:0000256" key="6">
    <source>
        <dbReference type="ARBA" id="ARBA00023239"/>
    </source>
</evidence>
<dbReference type="RefSeq" id="WP_133314597.1">
    <property type="nucleotide sequence ID" value="NZ_SMTL01000001.1"/>
</dbReference>
<dbReference type="CDD" id="cd05246">
    <property type="entry name" value="dTDP_GD_SDR_e"/>
    <property type="match status" value="1"/>
</dbReference>
<dbReference type="InterPro" id="IPR016040">
    <property type="entry name" value="NAD(P)-bd_dom"/>
</dbReference>
<dbReference type="EMBL" id="SMTL01000001">
    <property type="protein sequence ID" value="TDK39148.1"/>
    <property type="molecule type" value="Genomic_DNA"/>
</dbReference>
<proteinExistence type="inferred from homology"/>
<dbReference type="AlphaFoldDB" id="A0A4R5UN13"/>
<name>A0A4R5UN13_9HYPH</name>
<dbReference type="OrthoDB" id="9801785at2"/>
<sequence length="353" mass="39578">MRVLVTGGAGFIGSAVVRHLVQDKSYDVLNVDKLTYAGTLTSLEAVKANPLYRFLRSDICDGKVMSDAFASFRPDRVMHLAAESHVDRSITGAKDFIETNVLGTFTMLECARTYWQQLEGEAKERFRFLHVSTDEVYGSLGDQGLFTETTSYDPSSPYSASKAASDHLAKAWFRTYGMPIVVSNCSNNYGPFHFPEKLIPLMIISALEGKPLPVYGEGTNIRDWLYVEDHARALDTIAEHGRVGETYNVGGRNERRNIDVVSRICALMDDLHPGGGRHADLITYVQDRPGHDARYAIDASKLETELGWKARENFDTGIEKTVRWYLENEWWWSPLRSGYDGSRLGLMNVSASQ</sequence>
<keyword evidence="10" id="KW-1185">Reference proteome</keyword>
<gene>
    <name evidence="9" type="primary">rfbB</name>
    <name evidence="9" type="ORF">E2F50_03195</name>
</gene>
<comment type="cofactor">
    <cofactor evidence="2 7">
        <name>NAD(+)</name>
        <dbReference type="ChEBI" id="CHEBI:57540"/>
    </cofactor>
</comment>
<evidence type="ECO:0000256" key="3">
    <source>
        <dbReference type="ARBA" id="ARBA00008178"/>
    </source>
</evidence>
<keyword evidence="5" id="KW-0520">NAD</keyword>
<dbReference type="InterPro" id="IPR036291">
    <property type="entry name" value="NAD(P)-bd_dom_sf"/>
</dbReference>